<dbReference type="Proteomes" id="UP001549104">
    <property type="component" value="Unassembled WGS sequence"/>
</dbReference>
<dbReference type="Pfam" id="PF17236">
    <property type="entry name" value="SU10_MCP"/>
    <property type="match status" value="1"/>
</dbReference>
<accession>A0ABV2KBT0</accession>
<reference evidence="1 2" key="1">
    <citation type="submission" date="2024-06" db="EMBL/GenBank/DDBJ databases">
        <title>Sorghum-associated microbial communities from plants grown in Nebraska, USA.</title>
        <authorList>
            <person name="Schachtman D."/>
        </authorList>
    </citation>
    <scope>NUCLEOTIDE SEQUENCE [LARGE SCALE GENOMIC DNA]</scope>
    <source>
        <strain evidence="1 2">1288</strain>
    </source>
</reference>
<dbReference type="InterPro" id="IPR035198">
    <property type="entry name" value="SU10_MCP"/>
</dbReference>
<evidence type="ECO:0000313" key="2">
    <source>
        <dbReference type="Proteomes" id="UP001549104"/>
    </source>
</evidence>
<name>A0ABV2KBT0_SPOPS</name>
<protein>
    <submittedName>
        <fullName evidence="1">Uncharacterized protein</fullName>
    </submittedName>
</protein>
<proteinExistence type="predicted"/>
<dbReference type="RefSeq" id="WP_354314179.1">
    <property type="nucleotide sequence ID" value="NZ_JBEPME010000005.1"/>
</dbReference>
<sequence>MTQISQNLIVGKREDVTENMLLLSPSETPMVDLLGYGEAVTQVEPTWFEDEAYSDKTKATAEAIVGASKVTVADGSVFEANYVVKINDELLLVTAVAGNELTVTRGYAGTTAAAVADEDEVVFQFVEGKEGADARPARFKARTRHTNFTQIFDGTISISGTSAATSQHGIDDLYAYEKAKKEKEIALQLEKAVINGVKYEAANGLVRQMGGIKHFVQTNVFVKAGATIDGDTINDAFQAIAEKTGQNVGAGYKIIVSPKQKRAISKMDVDKISLDRKDNGRGQVVDYFIGDFGEAEIVVNPNLSADEIFLIDSNRVKIRPLQGRTFTHEFLGKTGDYFTGMIVGEYTIEFHEEKAHARIKGLKK</sequence>
<comment type="caution">
    <text evidence="1">The sequence shown here is derived from an EMBL/GenBank/DDBJ whole genome shotgun (WGS) entry which is preliminary data.</text>
</comment>
<evidence type="ECO:0000313" key="1">
    <source>
        <dbReference type="EMBL" id="MET3658520.1"/>
    </source>
</evidence>
<dbReference type="EMBL" id="JBEPME010000005">
    <property type="protein sequence ID" value="MET3658520.1"/>
    <property type="molecule type" value="Genomic_DNA"/>
</dbReference>
<gene>
    <name evidence="1" type="ORF">ABIC55_003637</name>
</gene>
<organism evidence="1 2">
    <name type="scientific">Sporosarcina psychrophila</name>
    <name type="common">Bacillus psychrophilus</name>
    <dbReference type="NCBI Taxonomy" id="1476"/>
    <lineage>
        <taxon>Bacteria</taxon>
        <taxon>Bacillati</taxon>
        <taxon>Bacillota</taxon>
        <taxon>Bacilli</taxon>
        <taxon>Bacillales</taxon>
        <taxon>Caryophanaceae</taxon>
        <taxon>Sporosarcina</taxon>
    </lineage>
</organism>
<keyword evidence="2" id="KW-1185">Reference proteome</keyword>